<accession>A0A5B0VEN3</accession>
<dbReference type="InterPro" id="IPR050706">
    <property type="entry name" value="Cyclic-di-GMP_PDE-like"/>
</dbReference>
<dbReference type="InterPro" id="IPR043128">
    <property type="entry name" value="Rev_trsase/Diguanyl_cyclase"/>
</dbReference>
<dbReference type="GO" id="GO:0071111">
    <property type="term" value="F:cyclic-guanylate-specific phosphodiesterase activity"/>
    <property type="evidence" value="ECO:0007669"/>
    <property type="project" value="InterPro"/>
</dbReference>
<dbReference type="AlphaFoldDB" id="A0A5B0VEN3"/>
<dbReference type="Gene3D" id="2.60.40.2380">
    <property type="match status" value="1"/>
</dbReference>
<evidence type="ECO:0000259" key="4">
    <source>
        <dbReference type="PROSITE" id="PS50887"/>
    </source>
</evidence>
<dbReference type="Pfam" id="PF07695">
    <property type="entry name" value="7TMR-DISM_7TM"/>
    <property type="match status" value="1"/>
</dbReference>
<feature type="transmembrane region" description="Helical" evidence="1">
    <location>
        <begin position="308"/>
        <end position="329"/>
    </location>
</feature>
<feature type="transmembrane region" description="Helical" evidence="1">
    <location>
        <begin position="282"/>
        <end position="302"/>
    </location>
</feature>
<dbReference type="Pfam" id="PF07696">
    <property type="entry name" value="7TMR-DISMED2"/>
    <property type="match status" value="1"/>
</dbReference>
<dbReference type="InterPro" id="IPR011622">
    <property type="entry name" value="7TMR_DISM_rcpt_extracell_dom2"/>
</dbReference>
<dbReference type="InterPro" id="IPR000160">
    <property type="entry name" value="GGDEF_dom"/>
</dbReference>
<reference evidence="5 6" key="1">
    <citation type="submission" date="2019-08" db="EMBL/GenBank/DDBJ databases">
        <title>Marinobacter ZYF650 sp. nov., a marine bacterium isolated from seawater of the Mariana trench.</title>
        <authorList>
            <person name="Ahmad W."/>
        </authorList>
    </citation>
    <scope>NUCLEOTIDE SEQUENCE [LARGE SCALE GENOMIC DNA]</scope>
    <source>
        <strain evidence="5 6">ZYF650</strain>
    </source>
</reference>
<dbReference type="Proteomes" id="UP000323161">
    <property type="component" value="Unassembled WGS sequence"/>
</dbReference>
<evidence type="ECO:0000313" key="5">
    <source>
        <dbReference type="EMBL" id="KAA1172858.1"/>
    </source>
</evidence>
<dbReference type="Pfam" id="PF00563">
    <property type="entry name" value="EAL"/>
    <property type="match status" value="1"/>
</dbReference>
<dbReference type="SMART" id="SM00052">
    <property type="entry name" value="EAL"/>
    <property type="match status" value="1"/>
</dbReference>
<dbReference type="InterPro" id="IPR029787">
    <property type="entry name" value="Nucleotide_cyclase"/>
</dbReference>
<dbReference type="Gene3D" id="3.30.70.270">
    <property type="match status" value="1"/>
</dbReference>
<dbReference type="InterPro" id="IPR011623">
    <property type="entry name" value="7TMR_DISM_rcpt_extracell_dom1"/>
</dbReference>
<keyword evidence="1" id="KW-1133">Transmembrane helix</keyword>
<evidence type="ECO:0000256" key="1">
    <source>
        <dbReference type="SAM" id="Phobius"/>
    </source>
</evidence>
<gene>
    <name evidence="5" type="ORF">FWJ25_13695</name>
</gene>
<dbReference type="RefSeq" id="WP_149600818.1">
    <property type="nucleotide sequence ID" value="NZ_VTUU01000006.1"/>
</dbReference>
<dbReference type="EMBL" id="VTUU01000006">
    <property type="protein sequence ID" value="KAA1172858.1"/>
    <property type="molecule type" value="Genomic_DNA"/>
</dbReference>
<feature type="transmembrane region" description="Helical" evidence="1">
    <location>
        <begin position="189"/>
        <end position="207"/>
    </location>
</feature>
<feature type="chain" id="PRO_5022658423" evidence="2">
    <location>
        <begin position="25"/>
        <end position="866"/>
    </location>
</feature>
<evidence type="ECO:0000256" key="2">
    <source>
        <dbReference type="SAM" id="SignalP"/>
    </source>
</evidence>
<keyword evidence="6" id="KW-1185">Reference proteome</keyword>
<dbReference type="PANTHER" id="PTHR33121">
    <property type="entry name" value="CYCLIC DI-GMP PHOSPHODIESTERASE PDEF"/>
    <property type="match status" value="1"/>
</dbReference>
<dbReference type="SUPFAM" id="SSF141868">
    <property type="entry name" value="EAL domain-like"/>
    <property type="match status" value="1"/>
</dbReference>
<feature type="signal peptide" evidence="2">
    <location>
        <begin position="1"/>
        <end position="24"/>
    </location>
</feature>
<keyword evidence="1" id="KW-0472">Membrane</keyword>
<sequence>MILNVSLRAFFLILCVCVGQFAHAAGDPVVISQNVPVSNHFGYWQDTQASASIDEVLALPESAWQVQPSGKATFGITHSAYWLKIPVLNRSGDSANLVAELGYPQLDDVVFYVFSDNTLVRELKTGDTRPFYPRDVDHPNMLLRFQLAPGEEKTLFIRVSTEGTMVLPLTIWHEHQFFEAIATEQKLHFLFYGSLTVIVLMNLAVFLTLREKLYLYYALAVFGYLVFFAAIRGFTFQHLYPSAPYLHAHVLALSMPFLAMFSILFCMDFLKVRSHSPRLWKALVAMLTFEVLAFILFPFISYNAAIETASLSAFVFFTLLLIAGPVSWASGVRAGAFFTLAWTPLTLGVVATAGRALGLLPENFFTEYGMQIGSGLEAFILTLALADRLYREREEKITAQADSLRIEKARNEAHNRLAEAMTHDPVTGLPNRNRFEWMVDQQLQLDPEGHYMVGVARVTRLKETNRTLGLERSERLLKRIADQMSLLAKQLPMIHATEDKLGRTERVYQLSGDSFGVLVDVGMARDNFQSLNNALKILANPVMLDHIGIEPNPRFGAASYPEHGQTAAMLIRNAHVGMEMAPDAPFETGIYSRKKDIYNESRLTLMSDLRDALQHDQTELYYQPKCCLTTGRVVGVEALIRWHHPERGWVSPMEFIPLAEKTGVIRHLTRWVVNRALRDLNILQLLDPDLTISVNISARDLTSVELRGLFETKLKRHEIDARHITVELTETAAMDDPNTGLKALETLASMGLSVSIDDFGAGYSSLSYLKQIPATEIKLDRSLIHDIDTNEQSRVIVETAINMGHGLGYKVVAEGIESEQSANLLRDLGADMIQGYWLCRPKSLEELETWLAAHIKKTSDRHSAVR</sequence>
<organism evidence="5 6">
    <name type="scientific">Marinobacter salinexigens</name>
    <dbReference type="NCBI Taxonomy" id="2919747"/>
    <lineage>
        <taxon>Bacteria</taxon>
        <taxon>Pseudomonadati</taxon>
        <taxon>Pseudomonadota</taxon>
        <taxon>Gammaproteobacteria</taxon>
        <taxon>Pseudomonadales</taxon>
        <taxon>Marinobacteraceae</taxon>
        <taxon>Marinobacter</taxon>
    </lineage>
</organism>
<dbReference type="PROSITE" id="PS50883">
    <property type="entry name" value="EAL"/>
    <property type="match status" value="1"/>
</dbReference>
<feature type="transmembrane region" description="Helical" evidence="1">
    <location>
        <begin position="214"/>
        <end position="234"/>
    </location>
</feature>
<dbReference type="InterPro" id="IPR035919">
    <property type="entry name" value="EAL_sf"/>
</dbReference>
<comment type="caution">
    <text evidence="5">The sequence shown here is derived from an EMBL/GenBank/DDBJ whole genome shotgun (WGS) entry which is preliminary data.</text>
</comment>
<feature type="domain" description="EAL" evidence="3">
    <location>
        <begin position="602"/>
        <end position="855"/>
    </location>
</feature>
<feature type="transmembrane region" description="Helical" evidence="1">
    <location>
        <begin position="336"/>
        <end position="356"/>
    </location>
</feature>
<proteinExistence type="predicted"/>
<name>A0A5B0VEN3_9GAMM</name>
<dbReference type="SMART" id="SM00267">
    <property type="entry name" value="GGDEF"/>
    <property type="match status" value="1"/>
</dbReference>
<feature type="transmembrane region" description="Helical" evidence="1">
    <location>
        <begin position="246"/>
        <end position="270"/>
    </location>
</feature>
<dbReference type="CDD" id="cd01948">
    <property type="entry name" value="EAL"/>
    <property type="match status" value="1"/>
</dbReference>
<keyword evidence="2" id="KW-0732">Signal</keyword>
<dbReference type="Pfam" id="PF00990">
    <property type="entry name" value="GGDEF"/>
    <property type="match status" value="1"/>
</dbReference>
<dbReference type="SUPFAM" id="SSF55073">
    <property type="entry name" value="Nucleotide cyclase"/>
    <property type="match status" value="1"/>
</dbReference>
<dbReference type="PANTHER" id="PTHR33121:SF71">
    <property type="entry name" value="OXYGEN SENSOR PROTEIN DOSP"/>
    <property type="match status" value="1"/>
</dbReference>
<protein>
    <submittedName>
        <fullName evidence="5">EAL domain-containing protein</fullName>
    </submittedName>
</protein>
<dbReference type="PROSITE" id="PS50887">
    <property type="entry name" value="GGDEF"/>
    <property type="match status" value="1"/>
</dbReference>
<dbReference type="InterPro" id="IPR001633">
    <property type="entry name" value="EAL_dom"/>
</dbReference>
<evidence type="ECO:0000313" key="6">
    <source>
        <dbReference type="Proteomes" id="UP000323161"/>
    </source>
</evidence>
<evidence type="ECO:0000259" key="3">
    <source>
        <dbReference type="PROSITE" id="PS50883"/>
    </source>
</evidence>
<feature type="domain" description="GGDEF" evidence="4">
    <location>
        <begin position="449"/>
        <end position="595"/>
    </location>
</feature>
<keyword evidence="1" id="KW-0812">Transmembrane</keyword>
<dbReference type="Gene3D" id="3.20.20.450">
    <property type="entry name" value="EAL domain"/>
    <property type="match status" value="1"/>
</dbReference>